<evidence type="ECO:0000256" key="2">
    <source>
        <dbReference type="ARBA" id="ARBA00022840"/>
    </source>
</evidence>
<dbReference type="GO" id="GO:0016301">
    <property type="term" value="F:kinase activity"/>
    <property type="evidence" value="ECO:0007669"/>
    <property type="project" value="InterPro"/>
</dbReference>
<dbReference type="GO" id="GO:0005524">
    <property type="term" value="F:ATP binding"/>
    <property type="evidence" value="ECO:0007669"/>
    <property type="project" value="UniProtKB-KW"/>
</dbReference>
<keyword evidence="2" id="KW-0067">ATP-binding</keyword>
<dbReference type="Gene3D" id="3.40.50.300">
    <property type="entry name" value="P-loop containing nucleotide triphosphate hydrolases"/>
    <property type="match status" value="1"/>
</dbReference>
<dbReference type="SUPFAM" id="SSF52540">
    <property type="entry name" value="P-loop containing nucleoside triphosphate hydrolases"/>
    <property type="match status" value="1"/>
</dbReference>
<evidence type="ECO:0000256" key="1">
    <source>
        <dbReference type="ARBA" id="ARBA00022741"/>
    </source>
</evidence>
<dbReference type="EMBL" id="JABMCH010000041">
    <property type="protein sequence ID" value="NUU45624.1"/>
    <property type="molecule type" value="Genomic_DNA"/>
</dbReference>
<organism evidence="4 5">
    <name type="scientific">Sphingomonas zeae</name>
    <dbReference type="NCBI Taxonomy" id="1646122"/>
    <lineage>
        <taxon>Bacteria</taxon>
        <taxon>Pseudomonadati</taxon>
        <taxon>Pseudomonadota</taxon>
        <taxon>Alphaproteobacteria</taxon>
        <taxon>Sphingomonadales</taxon>
        <taxon>Sphingomonadaceae</taxon>
        <taxon>Sphingomonas</taxon>
    </lineage>
</organism>
<reference evidence="4 5" key="1">
    <citation type="submission" date="2020-05" db="EMBL/GenBank/DDBJ databases">
        <title>Genome Sequencing of Type Strains.</title>
        <authorList>
            <person name="Lemaire J.F."/>
            <person name="Inderbitzin P."/>
            <person name="Gregorio O.A."/>
            <person name="Collins S.B."/>
            <person name="Wespe N."/>
            <person name="Knight-Connoni V."/>
        </authorList>
    </citation>
    <scope>NUCLEOTIDE SEQUENCE [LARGE SCALE GENOMIC DNA]</scope>
    <source>
        <strain evidence="4 5">DSM 100049</strain>
    </source>
</reference>
<evidence type="ECO:0000259" key="3">
    <source>
        <dbReference type="Pfam" id="PF06414"/>
    </source>
</evidence>
<gene>
    <name evidence="4" type="ORF">HP438_01325</name>
</gene>
<feature type="domain" description="Zeta toxin" evidence="3">
    <location>
        <begin position="6"/>
        <end position="186"/>
    </location>
</feature>
<comment type="caution">
    <text evidence="4">The sequence shown here is derived from an EMBL/GenBank/DDBJ whole genome shotgun (WGS) entry which is preliminary data.</text>
</comment>
<name>A0A7Y6B1C4_9SPHN</name>
<dbReference type="RefSeq" id="WP_175310422.1">
    <property type="nucleotide sequence ID" value="NZ_CBCRYR010000027.1"/>
</dbReference>
<dbReference type="AlphaFoldDB" id="A0A7Y6B1C4"/>
<dbReference type="PANTHER" id="PTHR39206">
    <property type="entry name" value="SLL8004 PROTEIN"/>
    <property type="match status" value="1"/>
</dbReference>
<protein>
    <submittedName>
        <fullName evidence="4">AAA family ATPase</fullName>
    </submittedName>
</protein>
<dbReference type="InterPro" id="IPR027417">
    <property type="entry name" value="P-loop_NTPase"/>
</dbReference>
<dbReference type="Pfam" id="PF06414">
    <property type="entry name" value="Zeta_toxin"/>
    <property type="match status" value="1"/>
</dbReference>
<keyword evidence="1" id="KW-0547">Nucleotide-binding</keyword>
<dbReference type="Proteomes" id="UP000536441">
    <property type="component" value="Unassembled WGS sequence"/>
</dbReference>
<keyword evidence="5" id="KW-1185">Reference proteome</keyword>
<sequence length="218" mass="24467">MTAGASARPQLWVVAGPNGAGKTTLVMQRLGRRALKDVFTIINPDVIAQELPRIDGRLDERMAGELAIRQRNGLIARRESLAIETTLSGSSTLRLMHAAREADYKLTLVYVGIDSPELSFERVRSRVGDGGHDVPPEAIVRRYPDSLSRLPAAMALAERCYVLDNSAKRRRLLIIREAGEVRWLDSDTPEWFKRAVPLELRRWSRPAFQRGAAQSKER</sequence>
<evidence type="ECO:0000313" key="5">
    <source>
        <dbReference type="Proteomes" id="UP000536441"/>
    </source>
</evidence>
<dbReference type="PANTHER" id="PTHR39206:SF1">
    <property type="entry name" value="SLL8004 PROTEIN"/>
    <property type="match status" value="1"/>
</dbReference>
<dbReference type="InterPro" id="IPR010488">
    <property type="entry name" value="Zeta_toxin_domain"/>
</dbReference>
<evidence type="ECO:0000313" key="4">
    <source>
        <dbReference type="EMBL" id="NUU45624.1"/>
    </source>
</evidence>
<proteinExistence type="predicted"/>
<accession>A0A7Y6B1C4</accession>